<feature type="compositionally biased region" description="Basic residues" evidence="1">
    <location>
        <begin position="60"/>
        <end position="70"/>
    </location>
</feature>
<proteinExistence type="predicted"/>
<evidence type="ECO:0000256" key="1">
    <source>
        <dbReference type="SAM" id="MobiDB-lite"/>
    </source>
</evidence>
<dbReference type="EMBL" id="JBBPBM010000198">
    <property type="protein sequence ID" value="KAK8501038.1"/>
    <property type="molecule type" value="Genomic_DNA"/>
</dbReference>
<protein>
    <submittedName>
        <fullName evidence="2">Uncharacterized protein</fullName>
    </submittedName>
</protein>
<organism evidence="2 3">
    <name type="scientific">Hibiscus sabdariffa</name>
    <name type="common">roselle</name>
    <dbReference type="NCBI Taxonomy" id="183260"/>
    <lineage>
        <taxon>Eukaryota</taxon>
        <taxon>Viridiplantae</taxon>
        <taxon>Streptophyta</taxon>
        <taxon>Embryophyta</taxon>
        <taxon>Tracheophyta</taxon>
        <taxon>Spermatophyta</taxon>
        <taxon>Magnoliopsida</taxon>
        <taxon>eudicotyledons</taxon>
        <taxon>Gunneridae</taxon>
        <taxon>Pentapetalae</taxon>
        <taxon>rosids</taxon>
        <taxon>malvids</taxon>
        <taxon>Malvales</taxon>
        <taxon>Malvaceae</taxon>
        <taxon>Malvoideae</taxon>
        <taxon>Hibiscus</taxon>
    </lineage>
</organism>
<evidence type="ECO:0000313" key="2">
    <source>
        <dbReference type="EMBL" id="KAK8501038.1"/>
    </source>
</evidence>
<feature type="region of interest" description="Disordered" evidence="1">
    <location>
        <begin position="1"/>
        <end position="70"/>
    </location>
</feature>
<keyword evidence="3" id="KW-1185">Reference proteome</keyword>
<name>A0ABR2B2P7_9ROSI</name>
<sequence>MRASLVNVNQSRGGATINSGGGGASAGAVDGSISRRRHGGQGMSLTSGPPSWDEYEMKRSTRCGKKIRGS</sequence>
<feature type="compositionally biased region" description="Polar residues" evidence="1">
    <location>
        <begin position="1"/>
        <end position="10"/>
    </location>
</feature>
<accession>A0ABR2B2P7</accession>
<comment type="caution">
    <text evidence="2">The sequence shown here is derived from an EMBL/GenBank/DDBJ whole genome shotgun (WGS) entry which is preliminary data.</text>
</comment>
<dbReference type="Proteomes" id="UP001472677">
    <property type="component" value="Unassembled WGS sequence"/>
</dbReference>
<evidence type="ECO:0000313" key="3">
    <source>
        <dbReference type="Proteomes" id="UP001472677"/>
    </source>
</evidence>
<gene>
    <name evidence="2" type="ORF">V6N12_000146</name>
</gene>
<reference evidence="2 3" key="1">
    <citation type="journal article" date="2024" name="G3 (Bethesda)">
        <title>Genome assembly of Hibiscus sabdariffa L. provides insights into metabolisms of medicinal natural products.</title>
        <authorList>
            <person name="Kim T."/>
        </authorList>
    </citation>
    <scope>NUCLEOTIDE SEQUENCE [LARGE SCALE GENOMIC DNA]</scope>
    <source>
        <strain evidence="2">TK-2024</strain>
        <tissue evidence="2">Old leaves</tissue>
    </source>
</reference>